<dbReference type="PANTHER" id="PTHR16861:SF4">
    <property type="entry name" value="SH3 DOMAIN PROTEIN (AFU_ORTHOLOGUE AFUA_1G13610)"/>
    <property type="match status" value="1"/>
</dbReference>
<organism evidence="3">
    <name type="scientific">Pithovirus LCPAC001</name>
    <dbReference type="NCBI Taxonomy" id="2506585"/>
    <lineage>
        <taxon>Viruses</taxon>
        <taxon>Pithoviruses</taxon>
    </lineage>
</organism>
<feature type="compositionally biased region" description="Low complexity" evidence="1">
    <location>
        <begin position="395"/>
        <end position="479"/>
    </location>
</feature>
<keyword evidence="2" id="KW-0472">Membrane</keyword>
<gene>
    <name evidence="3" type="ORF">LCPAC001_01990</name>
</gene>
<feature type="compositionally biased region" description="Acidic residues" evidence="1">
    <location>
        <begin position="544"/>
        <end position="559"/>
    </location>
</feature>
<accession>A0A481Z1W0</accession>
<dbReference type="PANTHER" id="PTHR16861">
    <property type="entry name" value="GLYCOPROTEIN 38"/>
    <property type="match status" value="1"/>
</dbReference>
<evidence type="ECO:0000313" key="3">
    <source>
        <dbReference type="EMBL" id="QBK89686.1"/>
    </source>
</evidence>
<feature type="region of interest" description="Disordered" evidence="1">
    <location>
        <begin position="536"/>
        <end position="559"/>
    </location>
</feature>
<keyword evidence="2" id="KW-1133">Transmembrane helix</keyword>
<feature type="compositionally biased region" description="Polar residues" evidence="1">
    <location>
        <begin position="480"/>
        <end position="490"/>
    </location>
</feature>
<feature type="transmembrane region" description="Helical" evidence="2">
    <location>
        <begin position="496"/>
        <end position="521"/>
    </location>
</feature>
<protein>
    <submittedName>
        <fullName evidence="3">Uncharacterized protein</fullName>
    </submittedName>
</protein>
<evidence type="ECO:0000256" key="1">
    <source>
        <dbReference type="SAM" id="MobiDB-lite"/>
    </source>
</evidence>
<dbReference type="EMBL" id="MK500435">
    <property type="protein sequence ID" value="QBK89686.1"/>
    <property type="molecule type" value="Genomic_DNA"/>
</dbReference>
<name>A0A481Z1W0_9VIRU</name>
<feature type="region of interest" description="Disordered" evidence="1">
    <location>
        <begin position="395"/>
        <end position="490"/>
    </location>
</feature>
<proteinExistence type="predicted"/>
<evidence type="ECO:0000256" key="2">
    <source>
        <dbReference type="SAM" id="Phobius"/>
    </source>
</evidence>
<reference evidence="3" key="1">
    <citation type="journal article" date="2019" name="MBio">
        <title>Virus Genomes from Deep Sea Sediments Expand the Ocean Megavirome and Support Independent Origins of Viral Gigantism.</title>
        <authorList>
            <person name="Backstrom D."/>
            <person name="Yutin N."/>
            <person name="Jorgensen S.L."/>
            <person name="Dharamshi J."/>
            <person name="Homa F."/>
            <person name="Zaremba-Niedwiedzka K."/>
            <person name="Spang A."/>
            <person name="Wolf Y.I."/>
            <person name="Koonin E.V."/>
            <person name="Ettema T.J."/>
        </authorList>
    </citation>
    <scope>NUCLEOTIDE SEQUENCE</scope>
</reference>
<keyword evidence="2" id="KW-0812">Transmembrane</keyword>
<sequence>MDQCCDCDSGCQPLITPIYAGQTIHSGDLMIENDQKGLYLTLQSIDDWKMTEIHIFIGTEEPGLHSPGQFSWQISFPDGITYYKLHVNIINGELVLDDGIVPILWNQKFNGSIFGYGSELKIAVHTTNVKVDPNNQIVQSETGWAYGDWSIDSQGNRWGWGLTYIFCEHSENVHVDVGCTYTQGYWKNHNKYSKKYKLRINWPIDEDTMLCDLTYYQILKTPPQGDVWMILAHQWIAANLNIENGADSSAIQTTFSQAQTFLEDSSNCERVINRYKDQFVSLAQILDEYNNGIVGPGHCDSKQLEDIFCKCRSIYRDDQLPEFELQLKEDLIENLKINENMKLELVLSSGNAVLNSNNQTNSYKKLKIIVISDNPAIGHIKISSIVTSAPISIPTTSPTTDSNTSPTTDSNTSPTTDSNTSPTTDSNTSPTTDSNTSPTTDSTSTTSPTTDSTDSNTSPTDSNTSPTTDSTTSPTTSTSGRNGTLAPNSNVNNTEFAAATVVSIVSIIVVIAIVIMVAAILMKKKKSRYFKEIDEPNKPIELSELNEDSESIELSEDEE</sequence>